<evidence type="ECO:0000313" key="3">
    <source>
        <dbReference type="Proteomes" id="UP001224775"/>
    </source>
</evidence>
<dbReference type="Proteomes" id="UP001224775">
    <property type="component" value="Unassembled WGS sequence"/>
</dbReference>
<feature type="compositionally biased region" description="Pro residues" evidence="1">
    <location>
        <begin position="277"/>
        <end position="286"/>
    </location>
</feature>
<proteinExistence type="predicted"/>
<keyword evidence="3" id="KW-1185">Reference proteome</keyword>
<sequence>MASSSIWGKLVLLSTGKKRARQVSAFLSQHRSQIQGEIWSQGQEGIPMMRIKDDCIKFGLKSDAMLRVLVSVTNVGSGAMQTQEVVTTSLRDATTPTPEYKDCASDPSGVYDADDFDVGYYVVDDENYADYEEDEDDDTMGGRSLSLSTLFNSPMEDDFEEEEYDYDEEEEADIVIRDDVASVSTLGSSPSLALSPYAPLLPLDDDDYEVGDTILVENTDAEVQALRRELSESKYIIQNLTEVLTSALKMSQESLNYSTTTSLQVQLGCSSARAAPSLPPPPPPPIRRVAPKPDLNNERVPHPPPPPPRRAYQQLEASDLMYELSKIADSPHENFVDDGSESKLGDESDHSSGVLLSEEEDLVIPRRVTSTSVCSLETVPEEDEEHAHEEAQMTGKNSSVVKDEERRMEDIELITDKPIVAEELKWKMSSTRYLLL</sequence>
<accession>A0AAD9DII8</accession>
<dbReference type="AlphaFoldDB" id="A0AAD9DII8"/>
<evidence type="ECO:0000256" key="1">
    <source>
        <dbReference type="SAM" id="MobiDB-lite"/>
    </source>
</evidence>
<gene>
    <name evidence="2" type="ORF">QTG54_002177</name>
</gene>
<protein>
    <submittedName>
        <fullName evidence="2">Uncharacterized protein</fullName>
    </submittedName>
</protein>
<dbReference type="EMBL" id="JATAAI010000003">
    <property type="protein sequence ID" value="KAK1746833.1"/>
    <property type="molecule type" value="Genomic_DNA"/>
</dbReference>
<feature type="region of interest" description="Disordered" evidence="1">
    <location>
        <begin position="378"/>
        <end position="404"/>
    </location>
</feature>
<name>A0AAD9DII8_9STRA</name>
<evidence type="ECO:0000313" key="2">
    <source>
        <dbReference type="EMBL" id="KAK1746833.1"/>
    </source>
</evidence>
<comment type="caution">
    <text evidence="2">The sequence shown here is derived from an EMBL/GenBank/DDBJ whole genome shotgun (WGS) entry which is preliminary data.</text>
</comment>
<organism evidence="2 3">
    <name type="scientific">Skeletonema marinoi</name>
    <dbReference type="NCBI Taxonomy" id="267567"/>
    <lineage>
        <taxon>Eukaryota</taxon>
        <taxon>Sar</taxon>
        <taxon>Stramenopiles</taxon>
        <taxon>Ochrophyta</taxon>
        <taxon>Bacillariophyta</taxon>
        <taxon>Coscinodiscophyceae</taxon>
        <taxon>Thalassiosirophycidae</taxon>
        <taxon>Thalassiosirales</taxon>
        <taxon>Skeletonemataceae</taxon>
        <taxon>Skeletonema</taxon>
        <taxon>Skeletonema marinoi-dohrnii complex</taxon>
    </lineage>
</organism>
<reference evidence="2" key="1">
    <citation type="submission" date="2023-06" db="EMBL/GenBank/DDBJ databases">
        <title>Survivors Of The Sea: Transcriptome response of Skeletonema marinoi to long-term dormancy.</title>
        <authorList>
            <person name="Pinder M.I.M."/>
            <person name="Kourtchenko O."/>
            <person name="Robertson E.K."/>
            <person name="Larsson T."/>
            <person name="Maumus F."/>
            <person name="Osuna-Cruz C.M."/>
            <person name="Vancaester E."/>
            <person name="Stenow R."/>
            <person name="Vandepoele K."/>
            <person name="Ploug H."/>
            <person name="Bruchert V."/>
            <person name="Godhe A."/>
            <person name="Topel M."/>
        </authorList>
    </citation>
    <scope>NUCLEOTIDE SEQUENCE</scope>
    <source>
        <strain evidence="2">R05AC</strain>
    </source>
</reference>
<feature type="region of interest" description="Disordered" evidence="1">
    <location>
        <begin position="272"/>
        <end position="311"/>
    </location>
</feature>
<feature type="compositionally biased region" description="Basic and acidic residues" evidence="1">
    <location>
        <begin position="329"/>
        <end position="350"/>
    </location>
</feature>
<feature type="region of interest" description="Disordered" evidence="1">
    <location>
        <begin position="329"/>
        <end position="353"/>
    </location>
</feature>